<gene>
    <name evidence="3" type="ORF">JOF53_004484</name>
</gene>
<comment type="caution">
    <text evidence="3">The sequence shown here is derived from an EMBL/GenBank/DDBJ whole genome shotgun (WGS) entry which is preliminary data.</text>
</comment>
<feature type="domain" description="Amidohydrolase-related" evidence="2">
    <location>
        <begin position="59"/>
        <end position="415"/>
    </location>
</feature>
<protein>
    <submittedName>
        <fullName evidence="3">5-methylthioadenosine/S-adenosylhomocysteine deaminase</fullName>
        <ecNumber evidence="3">3.5.4.28</ecNumber>
        <ecNumber evidence="3">3.5.4.31</ecNumber>
    </submittedName>
</protein>
<dbReference type="SUPFAM" id="SSF51338">
    <property type="entry name" value="Composite domain of metallo-dependent hydrolases"/>
    <property type="match status" value="2"/>
</dbReference>
<dbReference type="GO" id="GO:0050270">
    <property type="term" value="F:S-adenosylhomocysteine deaminase activity"/>
    <property type="evidence" value="ECO:0007669"/>
    <property type="project" value="UniProtKB-EC"/>
</dbReference>
<dbReference type="InterPro" id="IPR050287">
    <property type="entry name" value="MTA/SAH_deaminase"/>
</dbReference>
<proteinExistence type="predicted"/>
<evidence type="ECO:0000256" key="1">
    <source>
        <dbReference type="ARBA" id="ARBA00022801"/>
    </source>
</evidence>
<dbReference type="PANTHER" id="PTHR43794">
    <property type="entry name" value="AMINOHYDROLASE SSNA-RELATED"/>
    <property type="match status" value="1"/>
</dbReference>
<dbReference type="PANTHER" id="PTHR43794:SF11">
    <property type="entry name" value="AMIDOHYDROLASE-RELATED DOMAIN-CONTAINING PROTEIN"/>
    <property type="match status" value="1"/>
</dbReference>
<dbReference type="InterPro" id="IPR006680">
    <property type="entry name" value="Amidohydro-rel"/>
</dbReference>
<dbReference type="InterPro" id="IPR032466">
    <property type="entry name" value="Metal_Hydrolase"/>
</dbReference>
<dbReference type="InterPro" id="IPR011059">
    <property type="entry name" value="Metal-dep_hydrolase_composite"/>
</dbReference>
<organism evidence="3 4">
    <name type="scientific">Crossiella equi</name>
    <dbReference type="NCBI Taxonomy" id="130796"/>
    <lineage>
        <taxon>Bacteria</taxon>
        <taxon>Bacillati</taxon>
        <taxon>Actinomycetota</taxon>
        <taxon>Actinomycetes</taxon>
        <taxon>Pseudonocardiales</taxon>
        <taxon>Pseudonocardiaceae</taxon>
        <taxon>Crossiella</taxon>
    </lineage>
</organism>
<name>A0ABS5AGB4_9PSEU</name>
<sequence>MTVSMRLTAPVVLPCDADCSVLRDAVVDVDSAGRIVHCGPAATAPELTAGATVKELTGILLPGLVNTHAHSPMMPLRGLGGDLPLMRWLQEAIWPAEGKMVERDSYDGMLLGSVEMLRAGVTTSVEMFFHGEHMVEAVLATGGRIVLTPGVINAPGLERLGSWQHLTDQITRWIDADGVRFGPADRVELGYGPHSAYTLPPEAIAENARLARERGALLHIHVAEGLAEDVAVRAEHGSVPRLLEQIGALGGRVLSAHSVHLSDEDLAIYARHDVAVAHCPNSNAKLASGTARLLDMLDLNLRVGLGTDGPASNDDLDVWDEIRMSALVARLRGDDAAALKAPRALLLATRGGAQAIGRDDIGALEPGRWADVVHVDVDSPAFPRGVDAPDVQLLSNLVWSSAASQVTDVWVAGEHVVSAHEPTRVDRAKAQAEVRRIAERVSA</sequence>
<dbReference type="EMBL" id="JAGIOO010000001">
    <property type="protein sequence ID" value="MBP2475612.1"/>
    <property type="molecule type" value="Genomic_DNA"/>
</dbReference>
<evidence type="ECO:0000313" key="4">
    <source>
        <dbReference type="Proteomes" id="UP001519363"/>
    </source>
</evidence>
<dbReference type="Proteomes" id="UP001519363">
    <property type="component" value="Unassembled WGS sequence"/>
</dbReference>
<keyword evidence="1 3" id="KW-0378">Hydrolase</keyword>
<reference evidence="3 4" key="1">
    <citation type="submission" date="2021-03" db="EMBL/GenBank/DDBJ databases">
        <title>Sequencing the genomes of 1000 actinobacteria strains.</title>
        <authorList>
            <person name="Klenk H.-P."/>
        </authorList>
    </citation>
    <scope>NUCLEOTIDE SEQUENCE [LARGE SCALE GENOMIC DNA]</scope>
    <source>
        <strain evidence="3 4">DSM 44580</strain>
    </source>
</reference>
<evidence type="ECO:0000313" key="3">
    <source>
        <dbReference type="EMBL" id="MBP2475612.1"/>
    </source>
</evidence>
<dbReference type="EC" id="3.5.4.31" evidence="3"/>
<dbReference type="GO" id="GO:0090614">
    <property type="term" value="F:5'-methylthioadenosine deaminase activity"/>
    <property type="evidence" value="ECO:0007669"/>
    <property type="project" value="UniProtKB-EC"/>
</dbReference>
<accession>A0ABS5AGB4</accession>
<dbReference type="EC" id="3.5.4.28" evidence="3"/>
<dbReference type="SUPFAM" id="SSF51556">
    <property type="entry name" value="Metallo-dependent hydrolases"/>
    <property type="match status" value="1"/>
</dbReference>
<dbReference type="Pfam" id="PF01979">
    <property type="entry name" value="Amidohydro_1"/>
    <property type="match status" value="1"/>
</dbReference>
<dbReference type="CDD" id="cd01298">
    <property type="entry name" value="ATZ_TRZ_like"/>
    <property type="match status" value="1"/>
</dbReference>
<evidence type="ECO:0000259" key="2">
    <source>
        <dbReference type="Pfam" id="PF01979"/>
    </source>
</evidence>
<keyword evidence="4" id="KW-1185">Reference proteome</keyword>
<dbReference type="Gene3D" id="2.30.40.10">
    <property type="entry name" value="Urease, subunit C, domain 1"/>
    <property type="match status" value="1"/>
</dbReference>
<dbReference type="Gene3D" id="3.20.20.140">
    <property type="entry name" value="Metal-dependent hydrolases"/>
    <property type="match status" value="1"/>
</dbReference>